<dbReference type="Gene3D" id="6.10.250.3410">
    <property type="entry name" value="DBF zinc finger"/>
    <property type="match status" value="1"/>
</dbReference>
<keyword evidence="4" id="KW-0677">Repeat</keyword>
<keyword evidence="5" id="KW-0863">Zinc-finger</keyword>
<evidence type="ECO:0000256" key="6">
    <source>
        <dbReference type="ARBA" id="ARBA00022833"/>
    </source>
</evidence>
<evidence type="ECO:0000256" key="3">
    <source>
        <dbReference type="ARBA" id="ARBA00022723"/>
    </source>
</evidence>
<evidence type="ECO:0000256" key="5">
    <source>
        <dbReference type="ARBA" id="ARBA00022771"/>
    </source>
</evidence>
<feature type="region of interest" description="Disordered" evidence="10">
    <location>
        <begin position="373"/>
        <end position="397"/>
    </location>
</feature>
<evidence type="ECO:0000259" key="11">
    <source>
        <dbReference type="PROSITE" id="PS50172"/>
    </source>
</evidence>
<feature type="region of interest" description="Disordered" evidence="10">
    <location>
        <begin position="536"/>
        <end position="555"/>
    </location>
</feature>
<keyword evidence="3" id="KW-0479">Metal-binding</keyword>
<evidence type="ECO:0000256" key="4">
    <source>
        <dbReference type="ARBA" id="ARBA00022737"/>
    </source>
</evidence>
<dbReference type="AlphaFoldDB" id="A0A315VKW9"/>
<dbReference type="InterPro" id="IPR038545">
    <property type="entry name" value="Znf_DBF_sf"/>
</dbReference>
<organism evidence="12 13">
    <name type="scientific">Gambusia affinis</name>
    <name type="common">Western mosquitofish</name>
    <name type="synonym">Heterandria affinis</name>
    <dbReference type="NCBI Taxonomy" id="33528"/>
    <lineage>
        <taxon>Eukaryota</taxon>
        <taxon>Metazoa</taxon>
        <taxon>Chordata</taxon>
        <taxon>Craniata</taxon>
        <taxon>Vertebrata</taxon>
        <taxon>Euteleostomi</taxon>
        <taxon>Actinopterygii</taxon>
        <taxon>Neopterygii</taxon>
        <taxon>Teleostei</taxon>
        <taxon>Neoteleostei</taxon>
        <taxon>Acanthomorphata</taxon>
        <taxon>Ovalentaria</taxon>
        <taxon>Atherinomorphae</taxon>
        <taxon>Cyprinodontiformes</taxon>
        <taxon>Poeciliidae</taxon>
        <taxon>Poeciliinae</taxon>
        <taxon>Gambusia</taxon>
    </lineage>
</organism>
<keyword evidence="7" id="KW-0539">Nucleus</keyword>
<keyword evidence="6" id="KW-0862">Zinc</keyword>
<evidence type="ECO:0000256" key="7">
    <source>
        <dbReference type="ARBA" id="ARBA00023242"/>
    </source>
</evidence>
<dbReference type="Gene3D" id="3.40.50.10190">
    <property type="entry name" value="BRCT domain"/>
    <property type="match status" value="1"/>
</dbReference>
<sequence length="722" mass="80265">MVDPEGGGTYRPGPGSRYEGDGERGLSGVIPLAQPALAPLIVVPVHGGEGDISEQGGPQAPPQRPPAFCLHCRADEAGQLAVRLFLRLQLGADQLQGADYVSEKNMKPKHSQNLRENPGSNLQGKSVNAGEKTSVSKAKQTSSAQVKPFAGKVFYLDLQSNRTAETLESDIKQLGGTVEKFFSKEIKYLVSNKREAKHVHCLRQDSPVPSPDSGQSSPQPHSNPHCPPNHMDKTKRQGQVDTMIKSRGKSLVERVVTGQGRLQMDRILSNALEWGVKILYLDDVLAYIRKKKKIFGNPVSAAAPAKSHVKNECSTKLGFQKCKGRITKPFIKIEDSSRHYRPIYLTMPNLPEFSLKTAAPYSPFCVEERNPSGIKQHGHRAKASSAEEKGQGRKKNREKKRGGYCECCVVKYDQLKMSERHQAFSRSDEYLVVDQQVSTLHFNFLPIKSEGMRRKCSVSSALLVPGPCVEAGQSLQGDASHSDTVKEEEGRIFDVAKESCLEHFFTKRSRKNCFTYSDKSRHRFLASKWTIRQNSSTQKSEQIMIPQPKSENPHSDGEFLTTFPSRDKISLKDTNSSVSYLRGPNLQSEASASNFSIVTHGAEDTNNDAALSEAKTFSKTENSLSEKEEENPNLPIFSTVQNIQRKIRAYKHKRRKVDPRVQSAESEPENSLLKLWEIFQSSDDMDVEFLVGVGTWRSEALADDGVSHDNSRRDCAGMALLH</sequence>
<dbReference type="InterPro" id="IPR006572">
    <property type="entry name" value="Znf_DBF"/>
</dbReference>
<dbReference type="InterPro" id="IPR051590">
    <property type="entry name" value="Replication_Regulatory_Kinase"/>
</dbReference>
<dbReference type="GO" id="GO:0043539">
    <property type="term" value="F:protein serine/threonine kinase activator activity"/>
    <property type="evidence" value="ECO:0007669"/>
    <property type="project" value="TreeGrafter"/>
</dbReference>
<accession>A0A315VKW9</accession>
<dbReference type="GO" id="GO:0008270">
    <property type="term" value="F:zinc ion binding"/>
    <property type="evidence" value="ECO:0007669"/>
    <property type="project" value="UniProtKB-KW"/>
</dbReference>
<feature type="compositionally biased region" description="Polar residues" evidence="10">
    <location>
        <begin position="114"/>
        <end position="143"/>
    </location>
</feature>
<dbReference type="PROSITE" id="PS50172">
    <property type="entry name" value="BRCT"/>
    <property type="match status" value="1"/>
</dbReference>
<dbReference type="SUPFAM" id="SSF52113">
    <property type="entry name" value="BRCT domain"/>
    <property type="match status" value="1"/>
</dbReference>
<evidence type="ECO:0000313" key="13">
    <source>
        <dbReference type="Proteomes" id="UP000250572"/>
    </source>
</evidence>
<dbReference type="STRING" id="33528.ENSGAFP00000022430"/>
<feature type="compositionally biased region" description="Gly residues" evidence="10">
    <location>
        <begin position="1"/>
        <end position="10"/>
    </location>
</feature>
<proteinExistence type="predicted"/>
<feature type="compositionally biased region" description="Low complexity" evidence="10">
    <location>
        <begin position="204"/>
        <end position="220"/>
    </location>
</feature>
<name>A0A315VKW9_GAMAF</name>
<feature type="domain" description="BRCT" evidence="11">
    <location>
        <begin position="144"/>
        <end position="197"/>
    </location>
</feature>
<feature type="region of interest" description="Disordered" evidence="10">
    <location>
        <begin position="106"/>
        <end position="143"/>
    </location>
</feature>
<reference evidence="12 13" key="1">
    <citation type="journal article" date="2018" name="G3 (Bethesda)">
        <title>A High-Quality Reference Genome for the Invasive Mosquitofish Gambusia affinis Using a Chicago Library.</title>
        <authorList>
            <person name="Hoffberg S.L."/>
            <person name="Troendle N.J."/>
            <person name="Glenn T.C."/>
            <person name="Mahmud O."/>
            <person name="Louha S."/>
            <person name="Chalopin D."/>
            <person name="Bennetzen J.L."/>
            <person name="Mauricio R."/>
        </authorList>
    </citation>
    <scope>NUCLEOTIDE SEQUENCE [LARGE SCALE GENOMIC DNA]</scope>
    <source>
        <strain evidence="12">NE01/NJP1002.9</strain>
        <tissue evidence="12">Muscle</tissue>
    </source>
</reference>
<evidence type="ECO:0000256" key="8">
    <source>
        <dbReference type="ARBA" id="ARBA00023306"/>
    </source>
</evidence>
<evidence type="ECO:0000256" key="1">
    <source>
        <dbReference type="ARBA" id="ARBA00004123"/>
    </source>
</evidence>
<dbReference type="GO" id="GO:0010571">
    <property type="term" value="P:positive regulation of nuclear cell cycle DNA replication"/>
    <property type="evidence" value="ECO:0007669"/>
    <property type="project" value="TreeGrafter"/>
</dbReference>
<evidence type="ECO:0000256" key="2">
    <source>
        <dbReference type="ARBA" id="ARBA00022553"/>
    </source>
</evidence>
<comment type="subcellular location">
    <subcellularLocation>
        <location evidence="1">Nucleus</location>
    </subcellularLocation>
</comment>
<keyword evidence="2" id="KW-0597">Phosphoprotein</keyword>
<protein>
    <recommendedName>
        <fullName evidence="9">Protein DBF4 homolog A</fullName>
    </recommendedName>
</protein>
<evidence type="ECO:0000256" key="10">
    <source>
        <dbReference type="SAM" id="MobiDB-lite"/>
    </source>
</evidence>
<gene>
    <name evidence="12" type="ORF">CCH79_00011017</name>
</gene>
<feature type="region of interest" description="Disordered" evidence="10">
    <location>
        <begin position="203"/>
        <end position="238"/>
    </location>
</feature>
<dbReference type="GO" id="GO:1901987">
    <property type="term" value="P:regulation of cell cycle phase transition"/>
    <property type="evidence" value="ECO:0007669"/>
    <property type="project" value="TreeGrafter"/>
</dbReference>
<dbReference type="InterPro" id="IPR001357">
    <property type="entry name" value="BRCT_dom"/>
</dbReference>
<dbReference type="InterPro" id="IPR036420">
    <property type="entry name" value="BRCT_dom_sf"/>
</dbReference>
<feature type="region of interest" description="Disordered" evidence="10">
    <location>
        <begin position="1"/>
        <end position="27"/>
    </location>
</feature>
<dbReference type="SMART" id="SM00586">
    <property type="entry name" value="ZnF_DBF"/>
    <property type="match status" value="1"/>
</dbReference>
<dbReference type="Proteomes" id="UP000250572">
    <property type="component" value="Unassembled WGS sequence"/>
</dbReference>
<evidence type="ECO:0000256" key="9">
    <source>
        <dbReference type="ARBA" id="ARBA00040397"/>
    </source>
</evidence>
<evidence type="ECO:0000313" key="12">
    <source>
        <dbReference type="EMBL" id="PWA23808.1"/>
    </source>
</evidence>
<keyword evidence="13" id="KW-1185">Reference proteome</keyword>
<dbReference type="Gene3D" id="2.10.50.40">
    <property type="match status" value="1"/>
</dbReference>
<dbReference type="PANTHER" id="PTHR15375">
    <property type="entry name" value="ACTIVATOR OF S-PHASE KINASE-RELATED"/>
    <property type="match status" value="1"/>
</dbReference>
<dbReference type="GO" id="GO:0003676">
    <property type="term" value="F:nucleic acid binding"/>
    <property type="evidence" value="ECO:0007669"/>
    <property type="project" value="InterPro"/>
</dbReference>
<dbReference type="PANTHER" id="PTHR15375:SF22">
    <property type="entry name" value="PROTEIN DBF4 HOMOLOG A"/>
    <property type="match status" value="1"/>
</dbReference>
<dbReference type="Pfam" id="PF07535">
    <property type="entry name" value="zf-DBF"/>
    <property type="match status" value="1"/>
</dbReference>
<keyword evidence="8" id="KW-0131">Cell cycle</keyword>
<dbReference type="GO" id="GO:0031431">
    <property type="term" value="C:Dbf4-dependent protein kinase complex"/>
    <property type="evidence" value="ECO:0007669"/>
    <property type="project" value="TreeGrafter"/>
</dbReference>
<comment type="caution">
    <text evidence="12">The sequence shown here is derived from an EMBL/GenBank/DDBJ whole genome shotgun (WGS) entry which is preliminary data.</text>
</comment>
<dbReference type="EMBL" id="NHOQ01001560">
    <property type="protein sequence ID" value="PWA23808.1"/>
    <property type="molecule type" value="Genomic_DNA"/>
</dbReference>